<feature type="region of interest" description="Disordered" evidence="1">
    <location>
        <begin position="1"/>
        <end position="20"/>
    </location>
</feature>
<protein>
    <submittedName>
        <fullName evidence="3">Uncharacterized protein</fullName>
    </submittedName>
</protein>
<organism evidence="2 3">
    <name type="scientific">Romanomermis culicivorax</name>
    <name type="common">Nematode worm</name>
    <dbReference type="NCBI Taxonomy" id="13658"/>
    <lineage>
        <taxon>Eukaryota</taxon>
        <taxon>Metazoa</taxon>
        <taxon>Ecdysozoa</taxon>
        <taxon>Nematoda</taxon>
        <taxon>Enoplea</taxon>
        <taxon>Dorylaimia</taxon>
        <taxon>Mermithida</taxon>
        <taxon>Mermithoidea</taxon>
        <taxon>Mermithidae</taxon>
        <taxon>Romanomermis</taxon>
    </lineage>
</organism>
<keyword evidence="2" id="KW-1185">Reference proteome</keyword>
<evidence type="ECO:0000313" key="2">
    <source>
        <dbReference type="Proteomes" id="UP000887565"/>
    </source>
</evidence>
<name>A0A915IT38_ROMCU</name>
<reference evidence="3" key="1">
    <citation type="submission" date="2022-11" db="UniProtKB">
        <authorList>
            <consortium name="WormBaseParasite"/>
        </authorList>
    </citation>
    <scope>IDENTIFICATION</scope>
</reference>
<evidence type="ECO:0000313" key="3">
    <source>
        <dbReference type="WBParaSite" id="nRc.2.0.1.t16981-RA"/>
    </source>
</evidence>
<dbReference type="AlphaFoldDB" id="A0A915IT38"/>
<dbReference type="WBParaSite" id="nRc.2.0.1.t16981-RA">
    <property type="protein sequence ID" value="nRc.2.0.1.t16981-RA"/>
    <property type="gene ID" value="nRc.2.0.1.g16981"/>
</dbReference>
<sequence>MINKNNKKTSKRPKNENLRRRKLLIYKKMTSYF</sequence>
<dbReference type="Proteomes" id="UP000887565">
    <property type="component" value="Unplaced"/>
</dbReference>
<accession>A0A915IT38</accession>
<proteinExistence type="predicted"/>
<evidence type="ECO:0000256" key="1">
    <source>
        <dbReference type="SAM" id="MobiDB-lite"/>
    </source>
</evidence>
<feature type="compositionally biased region" description="Basic residues" evidence="1">
    <location>
        <begin position="1"/>
        <end position="12"/>
    </location>
</feature>